<dbReference type="GO" id="GO:0032217">
    <property type="term" value="F:riboflavin transmembrane transporter activity"/>
    <property type="evidence" value="ECO:0007669"/>
    <property type="project" value="UniProtKB-UniRule"/>
</dbReference>
<evidence type="ECO:0000256" key="4">
    <source>
        <dbReference type="ARBA" id="ARBA00022475"/>
    </source>
</evidence>
<dbReference type="PANTHER" id="PTHR38438">
    <property type="entry name" value="RIBOFLAVIN TRANSPORTER RIBU"/>
    <property type="match status" value="1"/>
</dbReference>
<keyword evidence="7 8" id="KW-0472">Membrane</keyword>
<dbReference type="InterPro" id="IPR024529">
    <property type="entry name" value="ECF_trnsprt_substrate-spec"/>
</dbReference>
<reference evidence="10" key="1">
    <citation type="submission" date="2020-04" db="EMBL/GenBank/DDBJ databases">
        <title>Deep metagenomics examines the oral microbiome during advanced dental caries in children, revealing novel taxa and co-occurrences with host molecules.</title>
        <authorList>
            <person name="Baker J.L."/>
            <person name="Morton J.T."/>
            <person name="Dinis M."/>
            <person name="Alvarez R."/>
            <person name="Tran N.C."/>
            <person name="Knight R."/>
            <person name="Edlund A."/>
        </authorList>
    </citation>
    <scope>NUCLEOTIDE SEQUENCE</scope>
    <source>
        <strain evidence="10">JCVI_23_bin.16</strain>
    </source>
</reference>
<dbReference type="PANTHER" id="PTHR38438:SF1">
    <property type="entry name" value="RIBOFLAVIN TRANSPORTER RIBU"/>
    <property type="match status" value="1"/>
</dbReference>
<protein>
    <recommendedName>
        <fullName evidence="8">Riboflavin transporter</fullName>
    </recommendedName>
</protein>
<dbReference type="RefSeq" id="WP_303824914.1">
    <property type="nucleotide sequence ID" value="NZ_CAMIKC010000060.1"/>
</dbReference>
<evidence type="ECO:0000256" key="3">
    <source>
        <dbReference type="ARBA" id="ARBA00022448"/>
    </source>
</evidence>
<feature type="transmembrane region" description="Helical" evidence="9">
    <location>
        <begin position="76"/>
        <end position="100"/>
    </location>
</feature>
<keyword evidence="4 8" id="KW-1003">Cell membrane</keyword>
<evidence type="ECO:0000256" key="5">
    <source>
        <dbReference type="ARBA" id="ARBA00022692"/>
    </source>
</evidence>
<dbReference type="InterPro" id="IPR025720">
    <property type="entry name" value="RibU"/>
</dbReference>
<gene>
    <name evidence="10" type="ORF">HXK00_04925</name>
</gene>
<evidence type="ECO:0000256" key="8">
    <source>
        <dbReference type="PIRNR" id="PIRNR037778"/>
    </source>
</evidence>
<feature type="transmembrane region" description="Helical" evidence="9">
    <location>
        <begin position="112"/>
        <end position="134"/>
    </location>
</feature>
<dbReference type="Gene3D" id="1.10.1760.20">
    <property type="match status" value="1"/>
</dbReference>
<dbReference type="AlphaFoldDB" id="A0A929QT71"/>
<dbReference type="EMBL" id="JABZFV010000102">
    <property type="protein sequence ID" value="MBF0934971.1"/>
    <property type="molecule type" value="Genomic_DNA"/>
</dbReference>
<feature type="transmembrane region" description="Helical" evidence="9">
    <location>
        <begin position="154"/>
        <end position="177"/>
    </location>
</feature>
<evidence type="ECO:0000313" key="10">
    <source>
        <dbReference type="EMBL" id="MBF0934971.1"/>
    </source>
</evidence>
<evidence type="ECO:0000256" key="6">
    <source>
        <dbReference type="ARBA" id="ARBA00022989"/>
    </source>
</evidence>
<comment type="caution">
    <text evidence="10">The sequence shown here is derived from an EMBL/GenBank/DDBJ whole genome shotgun (WGS) entry which is preliminary data.</text>
</comment>
<evidence type="ECO:0000256" key="9">
    <source>
        <dbReference type="SAM" id="Phobius"/>
    </source>
</evidence>
<organism evidence="10 11">
    <name type="scientific">Abiotrophia defectiva</name>
    <name type="common">Streptococcus defectivus</name>
    <dbReference type="NCBI Taxonomy" id="46125"/>
    <lineage>
        <taxon>Bacteria</taxon>
        <taxon>Bacillati</taxon>
        <taxon>Bacillota</taxon>
        <taxon>Bacilli</taxon>
        <taxon>Lactobacillales</taxon>
        <taxon>Aerococcaceae</taxon>
        <taxon>Abiotrophia</taxon>
    </lineage>
</organism>
<keyword evidence="3 8" id="KW-0813">Transport</keyword>
<feature type="transmembrane region" description="Helical" evidence="9">
    <location>
        <begin position="45"/>
        <end position="64"/>
    </location>
</feature>
<accession>A0A929QT71</accession>
<comment type="subcellular location">
    <subcellularLocation>
        <location evidence="1">Cell membrane</location>
        <topology evidence="1">Multi-pass membrane protein</topology>
    </subcellularLocation>
</comment>
<dbReference type="PIRSF" id="PIRSF037778">
    <property type="entry name" value="UCP037778_transp_RibU"/>
    <property type="match status" value="1"/>
</dbReference>
<proteinExistence type="inferred from homology"/>
<dbReference type="Pfam" id="PF12822">
    <property type="entry name" value="ECF_trnsprt"/>
    <property type="match status" value="1"/>
</dbReference>
<keyword evidence="5 9" id="KW-0812">Transmembrane</keyword>
<evidence type="ECO:0000256" key="1">
    <source>
        <dbReference type="ARBA" id="ARBA00004651"/>
    </source>
</evidence>
<name>A0A929QT71_ABIDE</name>
<sequence length="195" mass="21975">MKNMRLTRQVLLAILGAWAVVFRLLDFPLLPSAPFLKFDFSDVPVFIGLLINGPIGAAVVAFIRDFIEYLRKGGEAGIPLGVSMSFIGTMTMMLMLHFYLRRNKGTWQLKQIVLTCASLAVSLTIIMSLLNYFIALPIYVEVMHWPIKNMVEMVLVAIVPFNLLKGAILGILLSLVYNQFKAYLIKRGFILANYQ</sequence>
<comment type="similarity">
    <text evidence="2 8">Belongs to the prokaryotic riboflavin transporter (P-RFT) (TC 2.A.87) family.</text>
</comment>
<evidence type="ECO:0000313" key="11">
    <source>
        <dbReference type="Proteomes" id="UP000757900"/>
    </source>
</evidence>
<keyword evidence="6 9" id="KW-1133">Transmembrane helix</keyword>
<dbReference type="Proteomes" id="UP000757900">
    <property type="component" value="Unassembled WGS sequence"/>
</dbReference>
<dbReference type="GO" id="GO:0005886">
    <property type="term" value="C:plasma membrane"/>
    <property type="evidence" value="ECO:0007669"/>
    <property type="project" value="UniProtKB-SubCell"/>
</dbReference>
<evidence type="ECO:0000256" key="2">
    <source>
        <dbReference type="ARBA" id="ARBA00005540"/>
    </source>
</evidence>
<evidence type="ECO:0000256" key="7">
    <source>
        <dbReference type="ARBA" id="ARBA00023136"/>
    </source>
</evidence>
<comment type="function">
    <text evidence="8">Probably a riboflavin-binding protein that interacts with the energy-coupling factor (ECF) ABC-transporter complex.</text>
</comment>